<gene>
    <name evidence="1" type="ORF">PNQ69_09905</name>
</gene>
<accession>A0ABU2I4M3</accession>
<dbReference type="PROSITE" id="PS51257">
    <property type="entry name" value="PROKAR_LIPOPROTEIN"/>
    <property type="match status" value="1"/>
</dbReference>
<dbReference type="Proteomes" id="UP001260534">
    <property type="component" value="Unassembled WGS sequence"/>
</dbReference>
<evidence type="ECO:0008006" key="3">
    <source>
        <dbReference type="Google" id="ProtNLM"/>
    </source>
</evidence>
<sequence length="121" mass="13170">MKILAILLVVIMTGGCAMQQKTTMPMSLSMMLMNQGHPFISKALAERIALAVINDKYPNDIFATNSPGLVVDKGEVWLVTFSNALISQADQSPLPMLNGQIVPKKLTVTIRKKNGEIIDVS</sequence>
<evidence type="ECO:0000313" key="1">
    <source>
        <dbReference type="EMBL" id="MDS9993088.1"/>
    </source>
</evidence>
<organism evidence="1 2">
    <name type="scientific">Xanthomonas hawaiiensis</name>
    <dbReference type="NCBI Taxonomy" id="3003247"/>
    <lineage>
        <taxon>Bacteria</taxon>
        <taxon>Pseudomonadati</taxon>
        <taxon>Pseudomonadota</taxon>
        <taxon>Gammaproteobacteria</taxon>
        <taxon>Lysobacterales</taxon>
        <taxon>Lysobacteraceae</taxon>
        <taxon>Xanthomonas</taxon>
    </lineage>
</organism>
<evidence type="ECO:0000313" key="2">
    <source>
        <dbReference type="Proteomes" id="UP001260534"/>
    </source>
</evidence>
<dbReference type="RefSeq" id="WP_209230367.1">
    <property type="nucleotide sequence ID" value="NZ_JAGHXG010000007.1"/>
</dbReference>
<protein>
    <recommendedName>
        <fullName evidence="3">NTF2 fold domain-containing protein</fullName>
    </recommendedName>
</protein>
<comment type="caution">
    <text evidence="1">The sequence shown here is derived from an EMBL/GenBank/DDBJ whole genome shotgun (WGS) entry which is preliminary data.</text>
</comment>
<dbReference type="EMBL" id="JAQMHB010000001">
    <property type="protein sequence ID" value="MDS9993088.1"/>
    <property type="molecule type" value="Genomic_DNA"/>
</dbReference>
<name>A0ABU2I4M3_9XANT</name>
<keyword evidence="2" id="KW-1185">Reference proteome</keyword>
<proteinExistence type="predicted"/>
<reference evidence="1 2" key="1">
    <citation type="submission" date="2023-01" db="EMBL/GenBank/DDBJ databases">
        <title>Xanthomonas hawaiianensis sp. nov. isolated from Araceae family in Hawaii.</title>
        <authorList>
            <person name="Chunag S.-C."/>
            <person name="Dobhal S."/>
            <person name="Alvarez A."/>
            <person name="Arif M."/>
        </authorList>
    </citation>
    <scope>NUCLEOTIDE SEQUENCE [LARGE SCALE GENOMIC DNA]</scope>
    <source>
        <strain evidence="1 2">A2111</strain>
    </source>
</reference>